<gene>
    <name evidence="2" type="ORF">LAESUDRAFT_764514</name>
</gene>
<feature type="region of interest" description="Disordered" evidence="1">
    <location>
        <begin position="303"/>
        <end position="329"/>
    </location>
</feature>
<evidence type="ECO:0000313" key="3">
    <source>
        <dbReference type="Proteomes" id="UP000076871"/>
    </source>
</evidence>
<dbReference type="InParanoid" id="A0A165B920"/>
<name>A0A165B920_9APHY</name>
<organism evidence="2 3">
    <name type="scientific">Laetiporus sulphureus 93-53</name>
    <dbReference type="NCBI Taxonomy" id="1314785"/>
    <lineage>
        <taxon>Eukaryota</taxon>
        <taxon>Fungi</taxon>
        <taxon>Dikarya</taxon>
        <taxon>Basidiomycota</taxon>
        <taxon>Agaricomycotina</taxon>
        <taxon>Agaricomycetes</taxon>
        <taxon>Polyporales</taxon>
        <taxon>Laetiporus</taxon>
    </lineage>
</organism>
<evidence type="ECO:0000313" key="2">
    <source>
        <dbReference type="EMBL" id="KZT00524.1"/>
    </source>
</evidence>
<sequence>MIESSSPLAFSFATGVVVAGRASASAKAIGVASRSPWVDEIAAESNAMSSDSDELSNRPSSDIVRTDRSLRARVDVGMDAGIVAGRVPVRSTRERYDDTSVGHRGVLVWRKGSRVSEQPQAFEIDEQREGKIVKVSARALSGYMWRQQTLVIGLCLSTLATSLVHRLPPSPAFTAHTAAQCTSMPPSRKHRLPAATRASHGRSARTVEWGREALGDVDEHEGCATMYVSCPFVPLPAVRSRCLRSPFFIRRARTRRDVPVSMADLTSIATACWVDSAVQSRCASSVHCAPWLHVERRPRTPMPALPALTVSPSASRTRPLAPPHDDRSSHAAVVRPYPCLLNVHRRSPTVVRSDARSPPADELQYHHDLRAIDGSRRKCPARARNAYMNACKGRVGPKRDHPRAVRGFHAIARSVRSSRHALRAFRFAVGENDRARVVRRPFRQASAADLTQRVVPASQ</sequence>
<evidence type="ECO:0000256" key="1">
    <source>
        <dbReference type="SAM" id="MobiDB-lite"/>
    </source>
</evidence>
<feature type="region of interest" description="Disordered" evidence="1">
    <location>
        <begin position="179"/>
        <end position="203"/>
    </location>
</feature>
<dbReference type="GeneID" id="63830479"/>
<dbReference type="AlphaFoldDB" id="A0A165B920"/>
<dbReference type="Proteomes" id="UP000076871">
    <property type="component" value="Unassembled WGS sequence"/>
</dbReference>
<reference evidence="2 3" key="1">
    <citation type="journal article" date="2016" name="Mol. Biol. Evol.">
        <title>Comparative Genomics of Early-Diverging Mushroom-Forming Fungi Provides Insights into the Origins of Lignocellulose Decay Capabilities.</title>
        <authorList>
            <person name="Nagy L.G."/>
            <person name="Riley R."/>
            <person name="Tritt A."/>
            <person name="Adam C."/>
            <person name="Daum C."/>
            <person name="Floudas D."/>
            <person name="Sun H."/>
            <person name="Yadav J.S."/>
            <person name="Pangilinan J."/>
            <person name="Larsson K.H."/>
            <person name="Matsuura K."/>
            <person name="Barry K."/>
            <person name="Labutti K."/>
            <person name="Kuo R."/>
            <person name="Ohm R.A."/>
            <person name="Bhattacharya S.S."/>
            <person name="Shirouzu T."/>
            <person name="Yoshinaga Y."/>
            <person name="Martin F.M."/>
            <person name="Grigoriev I.V."/>
            <person name="Hibbett D.S."/>
        </authorList>
    </citation>
    <scope>NUCLEOTIDE SEQUENCE [LARGE SCALE GENOMIC DNA]</scope>
    <source>
        <strain evidence="2 3">93-53</strain>
    </source>
</reference>
<proteinExistence type="predicted"/>
<dbReference type="RefSeq" id="XP_040758264.1">
    <property type="nucleotide sequence ID" value="XM_040913451.1"/>
</dbReference>
<keyword evidence="3" id="KW-1185">Reference proteome</keyword>
<accession>A0A165B920</accession>
<protein>
    <submittedName>
        <fullName evidence="2">Uncharacterized protein</fullName>
    </submittedName>
</protein>
<dbReference type="EMBL" id="KV427683">
    <property type="protein sequence ID" value="KZT00524.1"/>
    <property type="molecule type" value="Genomic_DNA"/>
</dbReference>